<organism evidence="1 2">
    <name type="scientific">Gossypium stocksii</name>
    <dbReference type="NCBI Taxonomy" id="47602"/>
    <lineage>
        <taxon>Eukaryota</taxon>
        <taxon>Viridiplantae</taxon>
        <taxon>Streptophyta</taxon>
        <taxon>Embryophyta</taxon>
        <taxon>Tracheophyta</taxon>
        <taxon>Spermatophyta</taxon>
        <taxon>Magnoliopsida</taxon>
        <taxon>eudicotyledons</taxon>
        <taxon>Gunneridae</taxon>
        <taxon>Pentapetalae</taxon>
        <taxon>rosids</taxon>
        <taxon>malvids</taxon>
        <taxon>Malvales</taxon>
        <taxon>Malvaceae</taxon>
        <taxon>Malvoideae</taxon>
        <taxon>Gossypium</taxon>
    </lineage>
</organism>
<gene>
    <name evidence="1" type="ORF">J1N35_001114</name>
</gene>
<dbReference type="AlphaFoldDB" id="A0A9D4AL18"/>
<proteinExistence type="predicted"/>
<accession>A0A9D4AL18</accession>
<protein>
    <submittedName>
        <fullName evidence="1">Uncharacterized protein</fullName>
    </submittedName>
</protein>
<feature type="non-terminal residue" evidence="1">
    <location>
        <position position="1"/>
    </location>
</feature>
<keyword evidence="2" id="KW-1185">Reference proteome</keyword>
<reference evidence="1 2" key="1">
    <citation type="journal article" date="2021" name="Plant Biotechnol. J.">
        <title>Multi-omics assisted identification of the key and species-specific regulatory components of drought-tolerant mechanisms in Gossypium stocksii.</title>
        <authorList>
            <person name="Yu D."/>
            <person name="Ke L."/>
            <person name="Zhang D."/>
            <person name="Wu Y."/>
            <person name="Sun Y."/>
            <person name="Mei J."/>
            <person name="Sun J."/>
            <person name="Sun Y."/>
        </authorList>
    </citation>
    <scope>NUCLEOTIDE SEQUENCE [LARGE SCALE GENOMIC DNA]</scope>
    <source>
        <strain evidence="2">cv. E1</strain>
        <tissue evidence="1">Leaf</tissue>
    </source>
</reference>
<dbReference type="Proteomes" id="UP000828251">
    <property type="component" value="Unassembled WGS sequence"/>
</dbReference>
<comment type="caution">
    <text evidence="1">The sequence shown here is derived from an EMBL/GenBank/DDBJ whole genome shotgun (WGS) entry which is preliminary data.</text>
</comment>
<evidence type="ECO:0000313" key="2">
    <source>
        <dbReference type="Proteomes" id="UP000828251"/>
    </source>
</evidence>
<evidence type="ECO:0000313" key="1">
    <source>
        <dbReference type="EMBL" id="KAH1129736.1"/>
    </source>
</evidence>
<sequence>YLLPFKQLETFPFSPSIDDFHHLNLNNGRTLTPQIVVKLPQTFFNTIAKEKYKNNISKREASMLFDEDSINAQFGLSTVQDEHFHFAVTITSDGLIQVLKDLCVEGTQWTISW</sequence>
<dbReference type="EMBL" id="JAIQCV010000001">
    <property type="protein sequence ID" value="KAH1129736.1"/>
    <property type="molecule type" value="Genomic_DNA"/>
</dbReference>
<name>A0A9D4AL18_9ROSI</name>